<dbReference type="Pfam" id="PF10179">
    <property type="entry name" value="NDNF"/>
    <property type="match status" value="1"/>
</dbReference>
<feature type="domain" description="Neuron-derived neurotrophic factor first Fn(III)" evidence="6">
    <location>
        <begin position="279"/>
        <end position="390"/>
    </location>
</feature>
<dbReference type="InterPro" id="IPR045805">
    <property type="entry name" value="NDNF_C"/>
</dbReference>
<dbReference type="GO" id="GO:0005576">
    <property type="term" value="C:extracellular region"/>
    <property type="evidence" value="ECO:0007669"/>
    <property type="project" value="UniProtKB-SubCell"/>
</dbReference>
<organism evidence="8 9">
    <name type="scientific">Batillaria attramentaria</name>
    <dbReference type="NCBI Taxonomy" id="370345"/>
    <lineage>
        <taxon>Eukaryota</taxon>
        <taxon>Metazoa</taxon>
        <taxon>Spiralia</taxon>
        <taxon>Lophotrochozoa</taxon>
        <taxon>Mollusca</taxon>
        <taxon>Gastropoda</taxon>
        <taxon>Caenogastropoda</taxon>
        <taxon>Sorbeoconcha</taxon>
        <taxon>Cerithioidea</taxon>
        <taxon>Batillariidae</taxon>
        <taxon>Batillaria</taxon>
    </lineage>
</organism>
<dbReference type="EMBL" id="JACVVK020000684">
    <property type="protein sequence ID" value="KAK7456521.1"/>
    <property type="molecule type" value="Genomic_DNA"/>
</dbReference>
<evidence type="ECO:0000259" key="6">
    <source>
        <dbReference type="Pfam" id="PF10179"/>
    </source>
</evidence>
<dbReference type="InterPro" id="IPR055271">
    <property type="entry name" value="NDNF_Fn(III)_1"/>
</dbReference>
<protein>
    <recommendedName>
        <fullName evidence="10">Protein NDNF</fullName>
    </recommendedName>
</protein>
<dbReference type="Pfam" id="PF19433">
    <property type="entry name" value="NDNF_C"/>
    <property type="match status" value="1"/>
</dbReference>
<dbReference type="PANTHER" id="PTHR14619:SF3">
    <property type="entry name" value="PROTEIN NDNF"/>
    <property type="match status" value="1"/>
</dbReference>
<evidence type="ECO:0000256" key="2">
    <source>
        <dbReference type="ARBA" id="ARBA00022525"/>
    </source>
</evidence>
<keyword evidence="4" id="KW-0677">Repeat</keyword>
<feature type="non-terminal residue" evidence="8">
    <location>
        <position position="1"/>
    </location>
</feature>
<evidence type="ECO:0000259" key="7">
    <source>
        <dbReference type="Pfam" id="PF19433"/>
    </source>
</evidence>
<evidence type="ECO:0000313" key="9">
    <source>
        <dbReference type="Proteomes" id="UP001519460"/>
    </source>
</evidence>
<evidence type="ECO:0008006" key="10">
    <source>
        <dbReference type="Google" id="ProtNLM"/>
    </source>
</evidence>
<comment type="caution">
    <text evidence="8">The sequence shown here is derived from an EMBL/GenBank/DDBJ whole genome shotgun (WGS) entry which is preliminary data.</text>
</comment>
<keyword evidence="3" id="KW-0732">Signal</keyword>
<accession>A0ABD0J347</accession>
<keyword evidence="5" id="KW-0325">Glycoprotein</keyword>
<dbReference type="Proteomes" id="UP001519460">
    <property type="component" value="Unassembled WGS sequence"/>
</dbReference>
<proteinExistence type="predicted"/>
<evidence type="ECO:0000256" key="1">
    <source>
        <dbReference type="ARBA" id="ARBA00004613"/>
    </source>
</evidence>
<dbReference type="AlphaFoldDB" id="A0ABD0J347"/>
<dbReference type="InterPro" id="IPR019326">
    <property type="entry name" value="NDNF"/>
</dbReference>
<dbReference type="PANTHER" id="PTHR14619">
    <property type="entry name" value="NEURON-DERIVED NEUROTROPHIC FACTOR"/>
    <property type="match status" value="1"/>
</dbReference>
<name>A0ABD0J347_9CAEN</name>
<evidence type="ECO:0000313" key="8">
    <source>
        <dbReference type="EMBL" id="KAK7456521.1"/>
    </source>
</evidence>
<reference evidence="8 9" key="1">
    <citation type="journal article" date="2023" name="Sci. Data">
        <title>Genome assembly of the Korean intertidal mud-creeper Batillaria attramentaria.</title>
        <authorList>
            <person name="Patra A.K."/>
            <person name="Ho P.T."/>
            <person name="Jun S."/>
            <person name="Lee S.J."/>
            <person name="Kim Y."/>
            <person name="Won Y.J."/>
        </authorList>
    </citation>
    <scope>NUCLEOTIDE SEQUENCE [LARGE SCALE GENOMIC DNA]</scope>
    <source>
        <strain evidence="8">Wonlab-2016</strain>
    </source>
</reference>
<evidence type="ECO:0000256" key="5">
    <source>
        <dbReference type="ARBA" id="ARBA00023180"/>
    </source>
</evidence>
<gene>
    <name evidence="8" type="ORF">BaRGS_00039377</name>
</gene>
<evidence type="ECO:0000256" key="4">
    <source>
        <dbReference type="ARBA" id="ARBA00022737"/>
    </source>
</evidence>
<evidence type="ECO:0000256" key="3">
    <source>
        <dbReference type="ARBA" id="ARBA00022729"/>
    </source>
</evidence>
<sequence>FWGLQRLKRQSHDSAGWLSHGGISCGFNRFKRTRMRTSDTLGTVVALRILIVLWMCVGRTRGQGLPTPDHDNDDFFSQGHGHQHQDHHRHLFFYNRLLPNGQEMKQYFLKNKPEKSVGSGRSVLYALPTPEPAPSSDPAACRFTNGFNGNCPLQTQPVGISFQTETTQTFGAKWSRWGSDPFLERTLSIQRNKGAPVPLGNWSGETRMTYTDERARAGMYVLEITSTQSDSNVFVLATLSPVRAAVYPALPPDPHVKVKAVSRGAVTFGWPDAGPENPGRNLEYCISVSRGRKFGTHCSLIAHAKGDEKPKFTKDDFWGFTGEKERAREFRRKAKPVKAMPSRKIFHQCVGSRKEFTFTKARRGKTYYIGVFVKDEKTNTASAYKGAVVKMPGKGKRGKKKSSVQILDGERKMLKLRKDTVPQRVLYEAKQRMALLSFELGVCAGRIPFEVYHNNTLIHQSVARRWKRIRMKNVLPGQYAIKFLRLKRRKSYVSVYATTKPSILTLPHNMSIKVFDSLTTCSNVTVAWMGTHRKQKYCLYYKEASQIRSLKRHRCTQMDARPKSERVMCTRYRNRDVSKAVMSKTITKLKPDTQYVLDVYLSKRHSGPVAYKTVKNVDLYCSRSRSSTRPTYRCRSYGPDKKTTFTAVDQDPRADVDPLSPVEGVPFVAGQADQNKTQQLTWVLHPNQEGNNYQRTTASYEQAGKNNRINFTTVSQVDALLPILARAIHTKSFVLSLYDCFGLYDRGWVQFIPVVRALTSPSS</sequence>
<keyword evidence="9" id="KW-1185">Reference proteome</keyword>
<feature type="domain" description="Protein NDNF C-terminal" evidence="7">
    <location>
        <begin position="461"/>
        <end position="613"/>
    </location>
</feature>
<keyword evidence="2" id="KW-0964">Secreted</keyword>
<comment type="subcellular location">
    <subcellularLocation>
        <location evidence="1">Secreted</location>
    </subcellularLocation>
</comment>